<gene>
    <name evidence="1" type="ORF">LCGC14_2526250</name>
</gene>
<feature type="non-terminal residue" evidence="1">
    <location>
        <position position="1"/>
    </location>
</feature>
<accession>A0A0F9BHS8</accession>
<evidence type="ECO:0000313" key="1">
    <source>
        <dbReference type="EMBL" id="KKL13387.1"/>
    </source>
</evidence>
<protein>
    <submittedName>
        <fullName evidence="1">Uncharacterized protein</fullName>
    </submittedName>
</protein>
<comment type="caution">
    <text evidence="1">The sequence shown here is derived from an EMBL/GenBank/DDBJ whole genome shotgun (WGS) entry which is preliminary data.</text>
</comment>
<dbReference type="AlphaFoldDB" id="A0A0F9BHS8"/>
<sequence length="122" mass="13879">GVTGQVLSPFEGRVGEQGPATRYIDVIEKGRRPGKFPPPDAIELWLRRTSKGKAFVSSVKSTYNIKSQASALRQATFLKSRGIAQKGIRAVKMFEKTERSERRRIERFFRKAARRAERRLGD</sequence>
<reference evidence="1" key="1">
    <citation type="journal article" date="2015" name="Nature">
        <title>Complex archaea that bridge the gap between prokaryotes and eukaryotes.</title>
        <authorList>
            <person name="Spang A."/>
            <person name="Saw J.H."/>
            <person name="Jorgensen S.L."/>
            <person name="Zaremba-Niedzwiedzka K."/>
            <person name="Martijn J."/>
            <person name="Lind A.E."/>
            <person name="van Eijk R."/>
            <person name="Schleper C."/>
            <person name="Guy L."/>
            <person name="Ettema T.J."/>
        </authorList>
    </citation>
    <scope>NUCLEOTIDE SEQUENCE</scope>
</reference>
<organism evidence="1">
    <name type="scientific">marine sediment metagenome</name>
    <dbReference type="NCBI Taxonomy" id="412755"/>
    <lineage>
        <taxon>unclassified sequences</taxon>
        <taxon>metagenomes</taxon>
        <taxon>ecological metagenomes</taxon>
    </lineage>
</organism>
<name>A0A0F9BHS8_9ZZZZ</name>
<proteinExistence type="predicted"/>
<dbReference type="EMBL" id="LAZR01040875">
    <property type="protein sequence ID" value="KKL13387.1"/>
    <property type="molecule type" value="Genomic_DNA"/>
</dbReference>